<feature type="transmembrane region" description="Helical" evidence="1">
    <location>
        <begin position="20"/>
        <end position="39"/>
    </location>
</feature>
<keyword evidence="1" id="KW-1133">Transmembrane helix</keyword>
<dbReference type="EMBL" id="NVSR01000130">
    <property type="protein sequence ID" value="PCI23990.1"/>
    <property type="molecule type" value="Genomic_DNA"/>
</dbReference>
<organism evidence="2 3">
    <name type="scientific">SAR324 cluster bacterium</name>
    <dbReference type="NCBI Taxonomy" id="2024889"/>
    <lineage>
        <taxon>Bacteria</taxon>
        <taxon>Deltaproteobacteria</taxon>
        <taxon>SAR324 cluster</taxon>
    </lineage>
</organism>
<name>A0A2A4SRL8_9DELT</name>
<protein>
    <submittedName>
        <fullName evidence="2">Uncharacterized protein</fullName>
    </submittedName>
</protein>
<gene>
    <name evidence="2" type="ORF">COB67_12080</name>
</gene>
<proteinExistence type="predicted"/>
<feature type="non-terminal residue" evidence="2">
    <location>
        <position position="1"/>
    </location>
</feature>
<sequence>QVFPYLLVRSLKPKSQTASFLIAGFIFVSVLFCFQGIFFDHMHLVLKSKGFSKRFSKLT</sequence>
<reference evidence="3" key="1">
    <citation type="submission" date="2017-08" db="EMBL/GenBank/DDBJ databases">
        <title>A dynamic microbial community with high functional redundancy inhabits the cold, oxic subseafloor aquifer.</title>
        <authorList>
            <person name="Tully B.J."/>
            <person name="Wheat C.G."/>
            <person name="Glazer B.T."/>
            <person name="Huber J.A."/>
        </authorList>
    </citation>
    <scope>NUCLEOTIDE SEQUENCE [LARGE SCALE GENOMIC DNA]</scope>
</reference>
<keyword evidence="1" id="KW-0472">Membrane</keyword>
<keyword evidence="1" id="KW-0812">Transmembrane</keyword>
<evidence type="ECO:0000313" key="2">
    <source>
        <dbReference type="EMBL" id="PCI23990.1"/>
    </source>
</evidence>
<accession>A0A2A4SRL8</accession>
<dbReference type="AlphaFoldDB" id="A0A2A4SRL8"/>
<evidence type="ECO:0000313" key="3">
    <source>
        <dbReference type="Proteomes" id="UP000218113"/>
    </source>
</evidence>
<comment type="caution">
    <text evidence="2">The sequence shown here is derived from an EMBL/GenBank/DDBJ whole genome shotgun (WGS) entry which is preliminary data.</text>
</comment>
<dbReference type="Proteomes" id="UP000218113">
    <property type="component" value="Unassembled WGS sequence"/>
</dbReference>
<evidence type="ECO:0000256" key="1">
    <source>
        <dbReference type="SAM" id="Phobius"/>
    </source>
</evidence>